<comment type="caution">
    <text evidence="4">The sequence shown here is derived from an EMBL/GenBank/DDBJ whole genome shotgun (WGS) entry which is preliminary data.</text>
</comment>
<feature type="domain" description="CID" evidence="3">
    <location>
        <begin position="68"/>
        <end position="196"/>
    </location>
</feature>
<keyword evidence="5" id="KW-1185">Reference proteome</keyword>
<feature type="compositionally biased region" description="Polar residues" evidence="2">
    <location>
        <begin position="563"/>
        <end position="573"/>
    </location>
</feature>
<evidence type="ECO:0000256" key="2">
    <source>
        <dbReference type="SAM" id="MobiDB-lite"/>
    </source>
</evidence>
<dbReference type="Gene3D" id="1.25.40.90">
    <property type="match status" value="1"/>
</dbReference>
<gene>
    <name evidence="4" type="ORF">E3N88_37240</name>
</gene>
<keyword evidence="1" id="KW-0507">mRNA processing</keyword>
<proteinExistence type="predicted"/>
<dbReference type="GO" id="GO:0000993">
    <property type="term" value="F:RNA polymerase II complex binding"/>
    <property type="evidence" value="ECO:0007669"/>
    <property type="project" value="InterPro"/>
</dbReference>
<evidence type="ECO:0000256" key="1">
    <source>
        <dbReference type="ARBA" id="ARBA00022664"/>
    </source>
</evidence>
<dbReference type="PANTHER" id="PTHR15921">
    <property type="entry name" value="PRE-MRNA CLEAVAGE COMPLEX II"/>
    <property type="match status" value="1"/>
</dbReference>
<dbReference type="GO" id="GO:0031124">
    <property type="term" value="P:mRNA 3'-end processing"/>
    <property type="evidence" value="ECO:0007669"/>
    <property type="project" value="InterPro"/>
</dbReference>
<sequence>MEDAGFFNGRSLGYRQTSNDSVVALGNNTNPKSLTPILDRFKVLLKDREEEARVSSGENEDIEPPELNTGDIVELYEVVLSELIINSKPIITDLTIIAGEQREHGEGIADAICARIIEVPVEQKLPSLYLLDSIVKNIGREYVRHFSARLPEVYCAAYRQVHPSLHPSMRHLFGTWSTVFPLSILRKIERELQFFPPSSYQPSTLRDSESPRPAHGIHVNPKYLEARRLLETSTVDNKNQHTKEVSASKIPDEYESDNGDVVSAHSGAQSLGLTSHVDRTPFSLGHTRPPSHALEEYTMVDSPKRAVEGSSPSHHGYDYRTRVVTVGDEDLRDWRRSHGVSNGFDTQRPRALINAYGTDERNKANEKPLHGKNLTINGLGLGSKAGGLTWQNAEEEEFKWEDMSPTLADRGRSTDLFSSVSLPGSSKMGQPLQVKRSMPTKTDFGRGDWSNHEMLPSVTPNGAVSLSDRGLKRKMTGFPNEASDIPVSHYPQEALNLSHEQAWVAHHHYNPHGQRLPLIDSFPGSNLPHHLSSSSKGTWRPPLNLQMPHPFQKQVRSQFDPLSATNSSVNDTLPLSERRESSQQFSGQNTRFPSQFSLPQEVRPNMIPPTLGYNPSHLVTRPVIRGYTPQRLDSSVGASLHPVSGMQSSMPFHLGLPPLPPGPPPVPQLSLSIASAPPAGGALSGLFSSLMAQGLLSLNKLPHEQDSVGLDFDLDVLKTRHESAITALYTDLPRQCKTCGLRFKLQEEHSNHMDWHVTKNRVLKNRKQKPSQKWFANVNVWLSSAEALGTDPVPGFLLPSENAVEKRDDDDMAVPADEDQNTCALCGEPFDDFYSDETEEWMYRGAVYMNAPSGATVGMDRSQLGPIVHAKCRSESNVDPSDDSGNNGRV</sequence>
<reference evidence="4 5" key="1">
    <citation type="submission" date="2019-05" db="EMBL/GenBank/DDBJ databases">
        <title>Mikania micrantha, genome provides insights into the molecular mechanism of rapid growth.</title>
        <authorList>
            <person name="Liu B."/>
        </authorList>
    </citation>
    <scope>NUCLEOTIDE SEQUENCE [LARGE SCALE GENOMIC DNA]</scope>
    <source>
        <strain evidence="4">NLD-2019</strain>
        <tissue evidence="4">Leaf</tissue>
    </source>
</reference>
<name>A0A5N6M5V6_9ASTR</name>
<feature type="region of interest" description="Disordered" evidence="2">
    <location>
        <begin position="871"/>
        <end position="890"/>
    </location>
</feature>
<dbReference type="PROSITE" id="PS51391">
    <property type="entry name" value="CID"/>
    <property type="match status" value="1"/>
</dbReference>
<dbReference type="GO" id="GO:0005737">
    <property type="term" value="C:cytoplasm"/>
    <property type="evidence" value="ECO:0007669"/>
    <property type="project" value="TreeGrafter"/>
</dbReference>
<accession>A0A5N6M5V6</accession>
<dbReference type="GO" id="GO:0006369">
    <property type="term" value="P:termination of RNA polymerase II transcription"/>
    <property type="evidence" value="ECO:0007669"/>
    <property type="project" value="InterPro"/>
</dbReference>
<dbReference type="InterPro" id="IPR057242">
    <property type="entry name" value="PCFS4-like"/>
</dbReference>
<dbReference type="InterPro" id="IPR045154">
    <property type="entry name" value="PCF11-like"/>
</dbReference>
<dbReference type="SMART" id="SM00582">
    <property type="entry name" value="RPR"/>
    <property type="match status" value="1"/>
</dbReference>
<dbReference type="EMBL" id="SZYD01000017">
    <property type="protein sequence ID" value="KAD3069360.1"/>
    <property type="molecule type" value="Genomic_DNA"/>
</dbReference>
<dbReference type="Proteomes" id="UP000326396">
    <property type="component" value="Linkage Group LG7"/>
</dbReference>
<dbReference type="PANTHER" id="PTHR15921:SF12">
    <property type="entry name" value="POLYADENYLATION AND CLEAVAGE FACTOR HOMOLOG 4"/>
    <property type="match status" value="1"/>
</dbReference>
<feature type="compositionally biased region" description="Polar residues" evidence="2">
    <location>
        <begin position="875"/>
        <end position="890"/>
    </location>
</feature>
<organism evidence="4 5">
    <name type="scientific">Mikania micrantha</name>
    <name type="common">bitter vine</name>
    <dbReference type="NCBI Taxonomy" id="192012"/>
    <lineage>
        <taxon>Eukaryota</taxon>
        <taxon>Viridiplantae</taxon>
        <taxon>Streptophyta</taxon>
        <taxon>Embryophyta</taxon>
        <taxon>Tracheophyta</taxon>
        <taxon>Spermatophyta</taxon>
        <taxon>Magnoliopsida</taxon>
        <taxon>eudicotyledons</taxon>
        <taxon>Gunneridae</taxon>
        <taxon>Pentapetalae</taxon>
        <taxon>asterids</taxon>
        <taxon>campanulids</taxon>
        <taxon>Asterales</taxon>
        <taxon>Asteraceae</taxon>
        <taxon>Asteroideae</taxon>
        <taxon>Heliantheae alliance</taxon>
        <taxon>Eupatorieae</taxon>
        <taxon>Mikania</taxon>
    </lineage>
</organism>
<dbReference type="InterPro" id="IPR013087">
    <property type="entry name" value="Znf_C2H2_type"/>
</dbReference>
<feature type="region of interest" description="Disordered" evidence="2">
    <location>
        <begin position="232"/>
        <end position="254"/>
    </location>
</feature>
<dbReference type="CDD" id="cd16982">
    <property type="entry name" value="CID_Pcf11"/>
    <property type="match status" value="1"/>
</dbReference>
<feature type="compositionally biased region" description="Polar residues" evidence="2">
    <location>
        <begin position="582"/>
        <end position="595"/>
    </location>
</feature>
<feature type="compositionally biased region" description="Basic and acidic residues" evidence="2">
    <location>
        <begin position="238"/>
        <end position="252"/>
    </location>
</feature>
<dbReference type="GO" id="GO:0003729">
    <property type="term" value="F:mRNA binding"/>
    <property type="evidence" value="ECO:0007669"/>
    <property type="project" value="InterPro"/>
</dbReference>
<evidence type="ECO:0000313" key="5">
    <source>
        <dbReference type="Proteomes" id="UP000326396"/>
    </source>
</evidence>
<dbReference type="FunFam" id="1.25.40.90:FF:000023">
    <property type="entry name" value="polyadenylation and cleavage factor homolog 4"/>
    <property type="match status" value="1"/>
</dbReference>
<dbReference type="InterPro" id="IPR008942">
    <property type="entry name" value="ENTH_VHS"/>
</dbReference>
<dbReference type="PROSITE" id="PS00028">
    <property type="entry name" value="ZINC_FINGER_C2H2_1"/>
    <property type="match status" value="1"/>
</dbReference>
<feature type="region of interest" description="Disordered" evidence="2">
    <location>
        <begin position="561"/>
        <end position="595"/>
    </location>
</feature>
<dbReference type="OrthoDB" id="2129491at2759"/>
<evidence type="ECO:0000313" key="4">
    <source>
        <dbReference type="EMBL" id="KAD3069360.1"/>
    </source>
</evidence>
<dbReference type="InterPro" id="IPR047415">
    <property type="entry name" value="Pcf11_CID"/>
</dbReference>
<feature type="compositionally biased region" description="Polar residues" evidence="2">
    <location>
        <begin position="418"/>
        <end position="428"/>
    </location>
</feature>
<evidence type="ECO:0000259" key="3">
    <source>
        <dbReference type="PROSITE" id="PS51391"/>
    </source>
</evidence>
<dbReference type="GO" id="GO:0005849">
    <property type="term" value="C:mRNA cleavage factor complex"/>
    <property type="evidence" value="ECO:0007669"/>
    <property type="project" value="TreeGrafter"/>
</dbReference>
<dbReference type="AlphaFoldDB" id="A0A5N6M5V6"/>
<dbReference type="SUPFAM" id="SSF48464">
    <property type="entry name" value="ENTH/VHS domain"/>
    <property type="match status" value="1"/>
</dbReference>
<feature type="region of interest" description="Disordered" evidence="2">
    <location>
        <begin position="418"/>
        <end position="440"/>
    </location>
</feature>
<dbReference type="InterPro" id="IPR006569">
    <property type="entry name" value="CID_dom"/>
</dbReference>
<protein>
    <recommendedName>
        <fullName evidence="3">CID domain-containing protein</fullName>
    </recommendedName>
</protein>
<dbReference type="Pfam" id="PF23228">
    <property type="entry name" value="zf_PCFS4"/>
    <property type="match status" value="1"/>
</dbReference>
<dbReference type="Pfam" id="PF04818">
    <property type="entry name" value="CID"/>
    <property type="match status" value="1"/>
</dbReference>